<gene>
    <name evidence="9" type="primary">aroQ</name>
    <name evidence="13" type="ORF">Aam_034_068</name>
</gene>
<dbReference type="PIRSF" id="PIRSF001399">
    <property type="entry name" value="DHquinase_II"/>
    <property type="match status" value="1"/>
</dbReference>
<accession>A0A0D6PGF4</accession>
<feature type="binding site" evidence="9 11">
    <location>
        <position position="113"/>
    </location>
    <ligand>
        <name>substrate</name>
    </ligand>
</feature>
<dbReference type="CDD" id="cd00466">
    <property type="entry name" value="DHQase_II"/>
    <property type="match status" value="1"/>
</dbReference>
<keyword evidence="8 9" id="KW-0456">Lyase</keyword>
<dbReference type="GO" id="GO:0009073">
    <property type="term" value="P:aromatic amino acid family biosynthetic process"/>
    <property type="evidence" value="ECO:0007669"/>
    <property type="project" value="UniProtKB-KW"/>
</dbReference>
<dbReference type="EMBL" id="BANC01000034">
    <property type="protein sequence ID" value="GAN79924.1"/>
    <property type="molecule type" value="Genomic_DNA"/>
</dbReference>
<dbReference type="OrthoDB" id="9790793at2"/>
<dbReference type="SUPFAM" id="SSF52304">
    <property type="entry name" value="Type II 3-dehydroquinate dehydratase"/>
    <property type="match status" value="1"/>
</dbReference>
<evidence type="ECO:0000256" key="9">
    <source>
        <dbReference type="HAMAP-Rule" id="MF_00169"/>
    </source>
</evidence>
<dbReference type="Proteomes" id="UP000032668">
    <property type="component" value="Unassembled WGS sequence"/>
</dbReference>
<dbReference type="NCBIfam" id="NF003806">
    <property type="entry name" value="PRK05395.1-3"/>
    <property type="match status" value="1"/>
</dbReference>
<dbReference type="InterPro" id="IPR018509">
    <property type="entry name" value="DHquinase_II_CS"/>
</dbReference>
<evidence type="ECO:0000256" key="2">
    <source>
        <dbReference type="ARBA" id="ARBA00003924"/>
    </source>
</evidence>
<evidence type="ECO:0000256" key="5">
    <source>
        <dbReference type="ARBA" id="ARBA00011193"/>
    </source>
</evidence>
<dbReference type="EC" id="4.2.1.10" evidence="6 9"/>
<dbReference type="UniPathway" id="UPA00053">
    <property type="reaction ID" value="UER00086"/>
</dbReference>
<dbReference type="NCBIfam" id="TIGR01088">
    <property type="entry name" value="aroQ"/>
    <property type="match status" value="1"/>
</dbReference>
<feature type="active site" description="Proton donor" evidence="9 10">
    <location>
        <position position="102"/>
    </location>
</feature>
<dbReference type="InterPro" id="IPR001874">
    <property type="entry name" value="DHquinase_II"/>
</dbReference>
<comment type="similarity">
    <text evidence="4 9">Belongs to the type-II 3-dehydroquinase family.</text>
</comment>
<dbReference type="GO" id="GO:0009423">
    <property type="term" value="P:chorismate biosynthetic process"/>
    <property type="evidence" value="ECO:0007669"/>
    <property type="project" value="UniProtKB-UniRule"/>
</dbReference>
<evidence type="ECO:0000256" key="1">
    <source>
        <dbReference type="ARBA" id="ARBA00001864"/>
    </source>
</evidence>
<comment type="catalytic activity">
    <reaction evidence="1 9">
        <text>3-dehydroquinate = 3-dehydroshikimate + H2O</text>
        <dbReference type="Rhea" id="RHEA:21096"/>
        <dbReference type="ChEBI" id="CHEBI:15377"/>
        <dbReference type="ChEBI" id="CHEBI:16630"/>
        <dbReference type="ChEBI" id="CHEBI:32364"/>
        <dbReference type="EC" id="4.2.1.10"/>
    </reaction>
</comment>
<dbReference type="Gene3D" id="3.40.50.9100">
    <property type="entry name" value="Dehydroquinase, class II"/>
    <property type="match status" value="1"/>
</dbReference>
<evidence type="ECO:0000256" key="11">
    <source>
        <dbReference type="PIRSR" id="PIRSR001399-2"/>
    </source>
</evidence>
<proteinExistence type="inferred from homology"/>
<dbReference type="GO" id="GO:0003855">
    <property type="term" value="F:3-dehydroquinate dehydratase activity"/>
    <property type="evidence" value="ECO:0007669"/>
    <property type="project" value="UniProtKB-UniRule"/>
</dbReference>
<comment type="caution">
    <text evidence="13">The sequence shown here is derived from an EMBL/GenBank/DDBJ whole genome shotgun (WGS) entry which is preliminary data.</text>
</comment>
<evidence type="ECO:0000256" key="4">
    <source>
        <dbReference type="ARBA" id="ARBA00011037"/>
    </source>
</evidence>
<dbReference type="PANTHER" id="PTHR21272">
    <property type="entry name" value="CATABOLIC 3-DEHYDROQUINASE"/>
    <property type="match status" value="1"/>
</dbReference>
<evidence type="ECO:0000313" key="13">
    <source>
        <dbReference type="EMBL" id="GAN79924.1"/>
    </source>
</evidence>
<sequence length="150" mass="16223">MAAPLILVLNGPNLNLLGMREPDIYGHGTLDDLETLCAEVAEGAGLSIDFRQSNHEGELITWVQEARQSAAGLIINPAGYSHTSVALMDALKTLDIPIVEVHLSNIHQREAFRHHSYVSHAATGVICGLGFAGYRLALLALSEILEEDEQ</sequence>
<dbReference type="AlphaFoldDB" id="A0A0D6PGF4"/>
<dbReference type="GO" id="GO:0019631">
    <property type="term" value="P:quinate catabolic process"/>
    <property type="evidence" value="ECO:0007669"/>
    <property type="project" value="TreeGrafter"/>
</dbReference>
<dbReference type="Pfam" id="PF01220">
    <property type="entry name" value="DHquinase_II"/>
    <property type="match status" value="1"/>
</dbReference>
<keyword evidence="14" id="KW-1185">Reference proteome</keyword>
<evidence type="ECO:0000313" key="14">
    <source>
        <dbReference type="Proteomes" id="UP000032668"/>
    </source>
</evidence>
<organism evidence="13 14">
    <name type="scientific">Acidocella aminolytica 101 = DSM 11237</name>
    <dbReference type="NCBI Taxonomy" id="1120923"/>
    <lineage>
        <taxon>Bacteria</taxon>
        <taxon>Pseudomonadati</taxon>
        <taxon>Pseudomonadota</taxon>
        <taxon>Alphaproteobacteria</taxon>
        <taxon>Acetobacterales</taxon>
        <taxon>Acidocellaceae</taxon>
        <taxon>Acidocella</taxon>
    </lineage>
</organism>
<feature type="active site" description="Proton acceptor" evidence="9 10">
    <location>
        <position position="25"/>
    </location>
</feature>
<dbReference type="InterPro" id="IPR036441">
    <property type="entry name" value="DHquinase_II_sf"/>
</dbReference>
<dbReference type="PROSITE" id="PS01029">
    <property type="entry name" value="DEHYDROQUINASE_II"/>
    <property type="match status" value="1"/>
</dbReference>
<evidence type="ECO:0000256" key="3">
    <source>
        <dbReference type="ARBA" id="ARBA00004902"/>
    </source>
</evidence>
<comment type="subunit">
    <text evidence="5 9">Homododecamer.</text>
</comment>
<feature type="binding site" evidence="9 11">
    <location>
        <position position="76"/>
    </location>
    <ligand>
        <name>substrate</name>
    </ligand>
</feature>
<dbReference type="NCBIfam" id="NF003805">
    <property type="entry name" value="PRK05395.1-2"/>
    <property type="match status" value="1"/>
</dbReference>
<feature type="site" description="Transition state stabilizer" evidence="9 12">
    <location>
        <position position="20"/>
    </location>
</feature>
<reference evidence="13 14" key="1">
    <citation type="submission" date="2012-11" db="EMBL/GenBank/DDBJ databases">
        <title>Whole genome sequence of Acidocella aminolytica 101 = DSM 11237.</title>
        <authorList>
            <person name="Azuma Y."/>
            <person name="Higashiura N."/>
            <person name="Hirakawa H."/>
            <person name="Matsushita K."/>
        </authorList>
    </citation>
    <scope>NUCLEOTIDE SEQUENCE [LARGE SCALE GENOMIC DNA]</scope>
    <source>
        <strain evidence="14">101 / DSM 11237</strain>
    </source>
</reference>
<keyword evidence="9" id="KW-0028">Amino-acid biosynthesis</keyword>
<comment type="function">
    <text evidence="2 9">Catalyzes a trans-dehydration via an enolate intermediate.</text>
</comment>
<protein>
    <recommendedName>
        <fullName evidence="6 9">3-dehydroquinate dehydratase</fullName>
        <shortName evidence="9">3-dehydroquinase</shortName>
        <ecNumber evidence="6 9">4.2.1.10</ecNumber>
    </recommendedName>
    <alternativeName>
        <fullName evidence="9">Type II DHQase</fullName>
    </alternativeName>
</protein>
<dbReference type="GO" id="GO:0008652">
    <property type="term" value="P:amino acid biosynthetic process"/>
    <property type="evidence" value="ECO:0007669"/>
    <property type="project" value="UniProtKB-KW"/>
</dbReference>
<comment type="pathway">
    <text evidence="3 9">Metabolic intermediate biosynthesis; chorismate biosynthesis; chorismate from D-erythrose 4-phosphate and phosphoenolpyruvate: step 3/7.</text>
</comment>
<dbReference type="PANTHER" id="PTHR21272:SF3">
    <property type="entry name" value="CATABOLIC 3-DEHYDROQUINASE"/>
    <property type="match status" value="1"/>
</dbReference>
<dbReference type="HAMAP" id="MF_00169">
    <property type="entry name" value="AroQ"/>
    <property type="match status" value="1"/>
</dbReference>
<evidence type="ECO:0000256" key="8">
    <source>
        <dbReference type="ARBA" id="ARBA00023239"/>
    </source>
</evidence>
<dbReference type="NCBIfam" id="NF003807">
    <property type="entry name" value="PRK05395.1-4"/>
    <property type="match status" value="1"/>
</dbReference>
<name>A0A0D6PGF4_9PROT</name>
<feature type="binding site" evidence="9 11">
    <location>
        <begin position="103"/>
        <end position="104"/>
    </location>
    <ligand>
        <name>substrate</name>
    </ligand>
</feature>
<evidence type="ECO:0000256" key="7">
    <source>
        <dbReference type="ARBA" id="ARBA00023141"/>
    </source>
</evidence>
<evidence type="ECO:0000256" key="6">
    <source>
        <dbReference type="ARBA" id="ARBA00012060"/>
    </source>
</evidence>
<keyword evidence="7 9" id="KW-0057">Aromatic amino acid biosynthesis</keyword>
<evidence type="ECO:0000256" key="12">
    <source>
        <dbReference type="PIRSR" id="PIRSR001399-3"/>
    </source>
</evidence>
<feature type="binding site" evidence="9 11">
    <location>
        <position position="82"/>
    </location>
    <ligand>
        <name>substrate</name>
    </ligand>
</feature>
<dbReference type="RefSeq" id="WP_048878419.1">
    <property type="nucleotide sequence ID" value="NZ_BANC01000034.1"/>
</dbReference>
<dbReference type="STRING" id="1120923.SAMN02746095_00859"/>
<feature type="binding site" evidence="9 11">
    <location>
        <position position="89"/>
    </location>
    <ligand>
        <name>substrate</name>
    </ligand>
</feature>
<evidence type="ECO:0000256" key="10">
    <source>
        <dbReference type="PIRSR" id="PIRSR001399-1"/>
    </source>
</evidence>